<dbReference type="PROSITE" id="PS00894">
    <property type="entry name" value="HTH_DEOR_1"/>
    <property type="match status" value="1"/>
</dbReference>
<dbReference type="GO" id="GO:0003700">
    <property type="term" value="F:DNA-binding transcription factor activity"/>
    <property type="evidence" value="ECO:0007669"/>
    <property type="project" value="InterPro"/>
</dbReference>
<dbReference type="PANTHER" id="PTHR30363:SF56">
    <property type="entry name" value="TRANSCRIPTIONAL REGULATOR, DEOR FAMILY"/>
    <property type="match status" value="1"/>
</dbReference>
<evidence type="ECO:0000256" key="2">
    <source>
        <dbReference type="ARBA" id="ARBA00023125"/>
    </source>
</evidence>
<dbReference type="Pfam" id="PF00455">
    <property type="entry name" value="DeoRC"/>
    <property type="match status" value="1"/>
</dbReference>
<dbReference type="SMART" id="SM00420">
    <property type="entry name" value="HTH_DEOR"/>
    <property type="match status" value="1"/>
</dbReference>
<dbReference type="Gene3D" id="1.10.10.10">
    <property type="entry name" value="Winged helix-like DNA-binding domain superfamily/Winged helix DNA-binding domain"/>
    <property type="match status" value="1"/>
</dbReference>
<dbReference type="InterPro" id="IPR037171">
    <property type="entry name" value="NagB/RpiA_transferase-like"/>
</dbReference>
<dbReference type="InterPro" id="IPR014036">
    <property type="entry name" value="DeoR-like_C"/>
</dbReference>
<dbReference type="GO" id="GO:0003677">
    <property type="term" value="F:DNA binding"/>
    <property type="evidence" value="ECO:0007669"/>
    <property type="project" value="UniProtKB-KW"/>
</dbReference>
<keyword evidence="1" id="KW-0805">Transcription regulation</keyword>
<evidence type="ECO:0000313" key="5">
    <source>
        <dbReference type="EMBL" id="SJZ61909.1"/>
    </source>
</evidence>
<evidence type="ECO:0000256" key="1">
    <source>
        <dbReference type="ARBA" id="ARBA00023015"/>
    </source>
</evidence>
<keyword evidence="6" id="KW-1185">Reference proteome</keyword>
<keyword evidence="3" id="KW-0804">Transcription</keyword>
<dbReference type="SUPFAM" id="SSF46785">
    <property type="entry name" value="Winged helix' DNA-binding domain"/>
    <property type="match status" value="1"/>
</dbReference>
<name>A0A1T4M4H5_9FIRM</name>
<dbReference type="SUPFAM" id="SSF100950">
    <property type="entry name" value="NagB/RpiA/CoA transferase-like"/>
    <property type="match status" value="1"/>
</dbReference>
<dbReference type="RefSeq" id="WP_087678632.1">
    <property type="nucleotide sequence ID" value="NZ_FUWV01000006.1"/>
</dbReference>
<dbReference type="OrthoDB" id="9797223at2"/>
<keyword evidence="2" id="KW-0238">DNA-binding</keyword>
<dbReference type="InterPro" id="IPR050313">
    <property type="entry name" value="Carb_Metab_HTH_regulators"/>
</dbReference>
<feature type="domain" description="HTH deoR-type" evidence="4">
    <location>
        <begin position="3"/>
        <end position="58"/>
    </location>
</feature>
<dbReference type="InterPro" id="IPR001034">
    <property type="entry name" value="DeoR_HTH"/>
</dbReference>
<proteinExistence type="predicted"/>
<dbReference type="Gene3D" id="3.40.50.1360">
    <property type="match status" value="1"/>
</dbReference>
<evidence type="ECO:0000313" key="6">
    <source>
        <dbReference type="Proteomes" id="UP000196365"/>
    </source>
</evidence>
<accession>A0A1T4M4H5</accession>
<dbReference type="PANTHER" id="PTHR30363">
    <property type="entry name" value="HTH-TYPE TRANSCRIPTIONAL REGULATOR SRLR-RELATED"/>
    <property type="match status" value="1"/>
</dbReference>
<dbReference type="SMART" id="SM01134">
    <property type="entry name" value="DeoRC"/>
    <property type="match status" value="1"/>
</dbReference>
<gene>
    <name evidence="5" type="ORF">SAMN02745973_01190</name>
</gene>
<dbReference type="EMBL" id="FUWV01000006">
    <property type="protein sequence ID" value="SJZ61909.1"/>
    <property type="molecule type" value="Genomic_DNA"/>
</dbReference>
<dbReference type="PROSITE" id="PS51000">
    <property type="entry name" value="HTH_DEOR_2"/>
    <property type="match status" value="1"/>
</dbReference>
<evidence type="ECO:0000259" key="4">
    <source>
        <dbReference type="PROSITE" id="PS51000"/>
    </source>
</evidence>
<dbReference type="AlphaFoldDB" id="A0A1T4M4H5"/>
<dbReference type="PRINTS" id="PR00037">
    <property type="entry name" value="HTHLACR"/>
</dbReference>
<dbReference type="InterPro" id="IPR036388">
    <property type="entry name" value="WH-like_DNA-bd_sf"/>
</dbReference>
<dbReference type="InterPro" id="IPR018356">
    <property type="entry name" value="Tscrpt_reg_HTH_DeoR_CS"/>
</dbReference>
<reference evidence="5 6" key="1">
    <citation type="submission" date="2017-02" db="EMBL/GenBank/DDBJ databases">
        <authorList>
            <person name="Peterson S.W."/>
        </authorList>
    </citation>
    <scope>NUCLEOTIDE SEQUENCE [LARGE SCALE GENOMIC DNA]</scope>
    <source>
        <strain evidence="5 6">DSM 15102</strain>
    </source>
</reference>
<protein>
    <submittedName>
        <fullName evidence="5">Transcriptional regulator, DeoR family</fullName>
    </submittedName>
</protein>
<dbReference type="Pfam" id="PF08220">
    <property type="entry name" value="HTH_DeoR"/>
    <property type="match status" value="1"/>
</dbReference>
<sequence>MLSDERQIQIAQLVENKGSVTVHELMEIFKVSESTIRRDLTELDANGKLVKVHGGAIALHSVYCTTDDDFKERKNWNKEGKIAIAKYAASLIQPNDFVFIDAGTSTEFMIDFITSKNVIFVTNAVSHARKLTQKGFKTYVLGGEFKQITEAIVGEETILSVSKYNFTKGFFGTNGISKRNGFTTPDLKEAQVKQEAIRRCKECYVLADSSKFNKISSITFAAFSQATIITNVVKDKEFLYCKNILEVNKQ</sequence>
<organism evidence="5 6">
    <name type="scientific">Garciella nitratireducens DSM 15102</name>
    <dbReference type="NCBI Taxonomy" id="1121911"/>
    <lineage>
        <taxon>Bacteria</taxon>
        <taxon>Bacillati</taxon>
        <taxon>Bacillota</taxon>
        <taxon>Clostridia</taxon>
        <taxon>Eubacteriales</taxon>
        <taxon>Eubacteriaceae</taxon>
        <taxon>Garciella</taxon>
    </lineage>
</organism>
<dbReference type="InterPro" id="IPR036390">
    <property type="entry name" value="WH_DNA-bd_sf"/>
</dbReference>
<evidence type="ECO:0000256" key="3">
    <source>
        <dbReference type="ARBA" id="ARBA00023163"/>
    </source>
</evidence>
<dbReference type="Proteomes" id="UP000196365">
    <property type="component" value="Unassembled WGS sequence"/>
</dbReference>